<gene>
    <name evidence="2" type="ORF">ACERZ8_06825</name>
</gene>
<evidence type="ECO:0000259" key="1">
    <source>
        <dbReference type="Pfam" id="PF18348"/>
    </source>
</evidence>
<name>A0ABW8URN8_9RHOB</name>
<keyword evidence="3" id="KW-1185">Reference proteome</keyword>
<evidence type="ECO:0000313" key="2">
    <source>
        <dbReference type="EMBL" id="MFL4469592.1"/>
    </source>
</evidence>
<accession>A0ABW8URN8</accession>
<dbReference type="Pfam" id="PF18348">
    <property type="entry name" value="SH3_16"/>
    <property type="match status" value="1"/>
</dbReference>
<comment type="caution">
    <text evidence="2">The sequence shown here is derived from an EMBL/GenBank/DDBJ whole genome shotgun (WGS) entry which is preliminary data.</text>
</comment>
<feature type="domain" description="Bacterial dipeptidyl-peptidase SH3" evidence="1">
    <location>
        <begin position="28"/>
        <end position="72"/>
    </location>
</feature>
<dbReference type="RefSeq" id="WP_407591454.1">
    <property type="nucleotide sequence ID" value="NZ_JBHDIY010000002.1"/>
</dbReference>
<dbReference type="Proteomes" id="UP001627408">
    <property type="component" value="Unassembled WGS sequence"/>
</dbReference>
<dbReference type="InterPro" id="IPR041382">
    <property type="entry name" value="SH3_16"/>
</dbReference>
<protein>
    <recommendedName>
        <fullName evidence="1">Bacterial dipeptidyl-peptidase SH3 domain-containing protein</fullName>
    </recommendedName>
</protein>
<evidence type="ECO:0000313" key="3">
    <source>
        <dbReference type="Proteomes" id="UP001627408"/>
    </source>
</evidence>
<dbReference type="EMBL" id="JBHDIY010000002">
    <property type="protein sequence ID" value="MFL4469592.1"/>
    <property type="molecule type" value="Genomic_DNA"/>
</dbReference>
<reference evidence="2 3" key="1">
    <citation type="submission" date="2024-08" db="EMBL/GenBank/DDBJ databases">
        <title>Tateyamaria sp. nov., isolated from marine algae.</title>
        <authorList>
            <person name="Choi B.J."/>
            <person name="Kim J.M."/>
            <person name="Lee J.K."/>
            <person name="Choi D.G."/>
            <person name="Bayburt H."/>
            <person name="Baek J.H."/>
            <person name="Han D.M."/>
            <person name="Jeon C.O."/>
        </authorList>
    </citation>
    <scope>NUCLEOTIDE SEQUENCE [LARGE SCALE GENOMIC DNA]</scope>
    <source>
        <strain evidence="2 3">KMU-156</strain>
    </source>
</reference>
<sequence length="169" mass="18368">MSDPRLTPNTDYLGVDRPGRIIWPHVDLCRTPSGARDRQLLAGADVTVMGEDDTHAYVRAEHDGYIGFVPARSVGSPATPTHCVSRAAAHAYRQASIKAPETAALSFGAKLVARRESDDFIETELGHVPKAQLSPIPHPLRTRLRPPVCFWARLIFGAETHGRGSTVPA</sequence>
<proteinExistence type="predicted"/>
<organism evidence="2 3">
    <name type="scientific">Tateyamaria armeniaca</name>
    <dbReference type="NCBI Taxonomy" id="2518930"/>
    <lineage>
        <taxon>Bacteria</taxon>
        <taxon>Pseudomonadati</taxon>
        <taxon>Pseudomonadota</taxon>
        <taxon>Alphaproteobacteria</taxon>
        <taxon>Rhodobacterales</taxon>
        <taxon>Roseobacteraceae</taxon>
        <taxon>Tateyamaria</taxon>
    </lineage>
</organism>